<gene>
    <name evidence="2" type="ORF">AVDCRST_MAG20-1991</name>
</gene>
<feature type="compositionally biased region" description="Gly residues" evidence="1">
    <location>
        <begin position="15"/>
        <end position="24"/>
    </location>
</feature>
<dbReference type="AlphaFoldDB" id="A0A6J4ICB1"/>
<protein>
    <submittedName>
        <fullName evidence="2">Uncharacterized protein</fullName>
    </submittedName>
</protein>
<feature type="region of interest" description="Disordered" evidence="1">
    <location>
        <begin position="1"/>
        <end position="24"/>
    </location>
</feature>
<name>A0A6J4ICB1_9ACTN</name>
<reference evidence="2" key="1">
    <citation type="submission" date="2020-02" db="EMBL/GenBank/DDBJ databases">
        <authorList>
            <person name="Meier V. D."/>
        </authorList>
    </citation>
    <scope>NUCLEOTIDE SEQUENCE</scope>
    <source>
        <strain evidence="2">AVDCRST_MAG20</strain>
    </source>
</reference>
<feature type="non-terminal residue" evidence="2">
    <location>
        <position position="1"/>
    </location>
</feature>
<sequence length="24" mass="2642">PDRQALQARAPRPLLGGGHQPHRL</sequence>
<dbReference type="EMBL" id="CADCSY010000091">
    <property type="protein sequence ID" value="CAA9247003.1"/>
    <property type="molecule type" value="Genomic_DNA"/>
</dbReference>
<evidence type="ECO:0000313" key="2">
    <source>
        <dbReference type="EMBL" id="CAA9247003.1"/>
    </source>
</evidence>
<proteinExistence type="predicted"/>
<evidence type="ECO:0000256" key="1">
    <source>
        <dbReference type="SAM" id="MobiDB-lite"/>
    </source>
</evidence>
<feature type="non-terminal residue" evidence="2">
    <location>
        <position position="24"/>
    </location>
</feature>
<accession>A0A6J4ICB1</accession>
<organism evidence="2">
    <name type="scientific">uncultured Acidimicrobiales bacterium</name>
    <dbReference type="NCBI Taxonomy" id="310071"/>
    <lineage>
        <taxon>Bacteria</taxon>
        <taxon>Bacillati</taxon>
        <taxon>Actinomycetota</taxon>
        <taxon>Acidimicrobiia</taxon>
        <taxon>Acidimicrobiales</taxon>
        <taxon>environmental samples</taxon>
    </lineage>
</organism>